<evidence type="ECO:0000256" key="2">
    <source>
        <dbReference type="ARBA" id="ARBA00005779"/>
    </source>
</evidence>
<evidence type="ECO:0000313" key="9">
    <source>
        <dbReference type="Proteomes" id="UP000619033"/>
    </source>
</evidence>
<keyword evidence="5 7" id="KW-1133">Transmembrane helix</keyword>
<accession>A0A8J7SV24</accession>
<proteinExistence type="inferred from homology"/>
<dbReference type="RefSeq" id="WP_202659670.1">
    <property type="nucleotide sequence ID" value="NZ_JAESVP010000004.1"/>
</dbReference>
<dbReference type="Pfam" id="PF03994">
    <property type="entry name" value="DUF350"/>
    <property type="match status" value="1"/>
</dbReference>
<evidence type="ECO:0000256" key="3">
    <source>
        <dbReference type="ARBA" id="ARBA00022475"/>
    </source>
</evidence>
<dbReference type="Proteomes" id="UP000619033">
    <property type="component" value="Unassembled WGS sequence"/>
</dbReference>
<evidence type="ECO:0000256" key="6">
    <source>
        <dbReference type="ARBA" id="ARBA00023136"/>
    </source>
</evidence>
<name>A0A8J7SV24_9RHOB</name>
<feature type="transmembrane region" description="Helical" evidence="7">
    <location>
        <begin position="53"/>
        <end position="72"/>
    </location>
</feature>
<evidence type="ECO:0000313" key="8">
    <source>
        <dbReference type="EMBL" id="MBL4928186.1"/>
    </source>
</evidence>
<evidence type="ECO:0000256" key="1">
    <source>
        <dbReference type="ARBA" id="ARBA00004651"/>
    </source>
</evidence>
<evidence type="ECO:0000256" key="5">
    <source>
        <dbReference type="ARBA" id="ARBA00022989"/>
    </source>
</evidence>
<keyword evidence="6 7" id="KW-0472">Membrane</keyword>
<dbReference type="EMBL" id="JAESVP010000004">
    <property type="protein sequence ID" value="MBL4928186.1"/>
    <property type="molecule type" value="Genomic_DNA"/>
</dbReference>
<comment type="similarity">
    <text evidence="2">Belongs to the UPF0719 family.</text>
</comment>
<evidence type="ECO:0000256" key="4">
    <source>
        <dbReference type="ARBA" id="ARBA00022692"/>
    </source>
</evidence>
<organism evidence="8 9">
    <name type="scientific">Fuscibacter oryzae</name>
    <dbReference type="NCBI Taxonomy" id="2803939"/>
    <lineage>
        <taxon>Bacteria</taxon>
        <taxon>Pseudomonadati</taxon>
        <taxon>Pseudomonadota</taxon>
        <taxon>Alphaproteobacteria</taxon>
        <taxon>Rhodobacterales</taxon>
        <taxon>Paracoccaceae</taxon>
        <taxon>Fuscibacter</taxon>
    </lineage>
</organism>
<comment type="caution">
    <text evidence="8">The sequence shown here is derived from an EMBL/GenBank/DDBJ whole genome shotgun (WGS) entry which is preliminary data.</text>
</comment>
<gene>
    <name evidence="8" type="ORF">JI744_08735</name>
</gene>
<sequence length="74" mass="7946">MTLFSAINPAEVVSTIFYTALGVGLMGLCWWLITKIAPFPVVREIEQDQNTALAVLIGSVFVSLAIIIAAVLHS</sequence>
<protein>
    <submittedName>
        <fullName evidence="8">DUF350 domain-containing protein</fullName>
    </submittedName>
</protein>
<reference evidence="8" key="1">
    <citation type="submission" date="2021-01" db="EMBL/GenBank/DDBJ databases">
        <title>Genome seq and assembly of Tabrizicola sp. KVB23.</title>
        <authorList>
            <person name="Chhetri G."/>
        </authorList>
    </citation>
    <scope>NUCLEOTIDE SEQUENCE</scope>
    <source>
        <strain evidence="8">KVB23</strain>
    </source>
</reference>
<comment type="subcellular location">
    <subcellularLocation>
        <location evidence="1">Cell membrane</location>
        <topology evidence="1">Multi-pass membrane protein</topology>
    </subcellularLocation>
</comment>
<dbReference type="AlphaFoldDB" id="A0A8J7SV24"/>
<keyword evidence="4 7" id="KW-0812">Transmembrane</keyword>
<dbReference type="InterPro" id="IPR007140">
    <property type="entry name" value="DUF350"/>
</dbReference>
<dbReference type="GO" id="GO:0005886">
    <property type="term" value="C:plasma membrane"/>
    <property type="evidence" value="ECO:0007669"/>
    <property type="project" value="UniProtKB-SubCell"/>
</dbReference>
<keyword evidence="3" id="KW-1003">Cell membrane</keyword>
<feature type="transmembrane region" description="Helical" evidence="7">
    <location>
        <begin position="12"/>
        <end position="33"/>
    </location>
</feature>
<evidence type="ECO:0000256" key="7">
    <source>
        <dbReference type="SAM" id="Phobius"/>
    </source>
</evidence>
<keyword evidence="9" id="KW-1185">Reference proteome</keyword>